<evidence type="ECO:0000313" key="5">
    <source>
        <dbReference type="Proteomes" id="UP000475385"/>
    </source>
</evidence>
<evidence type="ECO:0000259" key="3">
    <source>
        <dbReference type="PROSITE" id="PS51371"/>
    </source>
</evidence>
<dbReference type="InterPro" id="IPR000644">
    <property type="entry name" value="CBS_dom"/>
</dbReference>
<accession>A0A6M1LQQ3</accession>
<organism evidence="4 5">
    <name type="scientific">Falsiroseomonas algicola</name>
    <dbReference type="NCBI Taxonomy" id="2716930"/>
    <lineage>
        <taxon>Bacteria</taxon>
        <taxon>Pseudomonadati</taxon>
        <taxon>Pseudomonadota</taxon>
        <taxon>Alphaproteobacteria</taxon>
        <taxon>Acetobacterales</taxon>
        <taxon>Roseomonadaceae</taxon>
        <taxon>Falsiroseomonas</taxon>
    </lineage>
</organism>
<dbReference type="SMART" id="SM00116">
    <property type="entry name" value="CBS"/>
    <property type="match status" value="2"/>
</dbReference>
<proteinExistence type="predicted"/>
<dbReference type="Pfam" id="PF00571">
    <property type="entry name" value="CBS"/>
    <property type="match status" value="2"/>
</dbReference>
<comment type="caution">
    <text evidence="4">The sequence shown here is derived from an EMBL/GenBank/DDBJ whole genome shotgun (WGS) entry which is preliminary data.</text>
</comment>
<gene>
    <name evidence="4" type="ORF">G3576_20670</name>
</gene>
<dbReference type="AlphaFoldDB" id="A0A6M1LQQ3"/>
<feature type="domain" description="CBS" evidence="3">
    <location>
        <begin position="9"/>
        <end position="67"/>
    </location>
</feature>
<evidence type="ECO:0000313" key="4">
    <source>
        <dbReference type="EMBL" id="NGM22443.1"/>
    </source>
</evidence>
<dbReference type="InterPro" id="IPR046342">
    <property type="entry name" value="CBS_dom_sf"/>
</dbReference>
<dbReference type="PANTHER" id="PTHR43080:SF2">
    <property type="entry name" value="CBS DOMAIN-CONTAINING PROTEIN"/>
    <property type="match status" value="1"/>
</dbReference>
<evidence type="ECO:0000256" key="2">
    <source>
        <dbReference type="PROSITE-ProRule" id="PRU00703"/>
    </source>
</evidence>
<feature type="domain" description="CBS" evidence="3">
    <location>
        <begin position="76"/>
        <end position="131"/>
    </location>
</feature>
<keyword evidence="5" id="KW-1185">Reference proteome</keyword>
<dbReference type="PROSITE" id="PS51371">
    <property type="entry name" value="CBS"/>
    <property type="match status" value="2"/>
</dbReference>
<dbReference type="PANTHER" id="PTHR43080">
    <property type="entry name" value="CBS DOMAIN-CONTAINING PROTEIN CBSX3, MITOCHONDRIAL"/>
    <property type="match status" value="1"/>
</dbReference>
<keyword evidence="1 2" id="KW-0129">CBS domain</keyword>
<protein>
    <submittedName>
        <fullName evidence="4">CBS domain-containing protein</fullName>
    </submittedName>
</protein>
<dbReference type="Proteomes" id="UP000475385">
    <property type="component" value="Unassembled WGS sequence"/>
</dbReference>
<sequence>MRDRSMGDLVKDQRPLAMPPGTSVAEACAAMHGRRVGAVLVVEEGDRLVGIFTGRDALRCLAEARDAKATTLAEVMTPSPTTLHPRDGAMEALRLLDDAGFRHLPICEDGRVCGIVSRYDFRAREHARLDEESGFFERMR</sequence>
<name>A0A6M1LQQ3_9PROT</name>
<dbReference type="RefSeq" id="WP_164696341.1">
    <property type="nucleotide sequence ID" value="NZ_JAAIKB010000009.1"/>
</dbReference>
<evidence type="ECO:0000256" key="1">
    <source>
        <dbReference type="ARBA" id="ARBA00023122"/>
    </source>
</evidence>
<dbReference type="Gene3D" id="3.10.580.10">
    <property type="entry name" value="CBS-domain"/>
    <property type="match status" value="1"/>
</dbReference>
<dbReference type="EMBL" id="JAAIKB010000009">
    <property type="protein sequence ID" value="NGM22443.1"/>
    <property type="molecule type" value="Genomic_DNA"/>
</dbReference>
<dbReference type="InterPro" id="IPR051257">
    <property type="entry name" value="Diverse_CBS-Domain"/>
</dbReference>
<dbReference type="SUPFAM" id="SSF54631">
    <property type="entry name" value="CBS-domain pair"/>
    <property type="match status" value="1"/>
</dbReference>
<reference evidence="4 5" key="1">
    <citation type="submission" date="2020-03" db="EMBL/GenBank/DDBJ databases">
        <title>Roseomonas stagni sp. nov., isolated from pond water in Japan.</title>
        <authorList>
            <person name="Furuhata K."/>
            <person name="Miyamoto H."/>
            <person name="Goto K."/>
        </authorList>
    </citation>
    <scope>NUCLEOTIDE SEQUENCE [LARGE SCALE GENOMIC DNA]</scope>
    <source>
        <strain evidence="4 5">PeD5</strain>
    </source>
</reference>